<gene>
    <name evidence="1" type="ORF">METZ01_LOCUS478232</name>
</gene>
<name>A0A383C182_9ZZZZ</name>
<protein>
    <submittedName>
        <fullName evidence="1">Uncharacterized protein</fullName>
    </submittedName>
</protein>
<evidence type="ECO:0000313" key="1">
    <source>
        <dbReference type="EMBL" id="SVE25378.1"/>
    </source>
</evidence>
<reference evidence="1" key="1">
    <citation type="submission" date="2018-05" db="EMBL/GenBank/DDBJ databases">
        <authorList>
            <person name="Lanie J.A."/>
            <person name="Ng W.-L."/>
            <person name="Kazmierczak K.M."/>
            <person name="Andrzejewski T.M."/>
            <person name="Davidsen T.M."/>
            <person name="Wayne K.J."/>
            <person name="Tettelin H."/>
            <person name="Glass J.I."/>
            <person name="Rusch D."/>
            <person name="Podicherti R."/>
            <person name="Tsui H.-C.T."/>
            <person name="Winkler M.E."/>
        </authorList>
    </citation>
    <scope>NUCLEOTIDE SEQUENCE</scope>
</reference>
<dbReference type="EMBL" id="UINC01204585">
    <property type="protein sequence ID" value="SVE25378.1"/>
    <property type="molecule type" value="Genomic_DNA"/>
</dbReference>
<proteinExistence type="predicted"/>
<dbReference type="AlphaFoldDB" id="A0A383C182"/>
<accession>A0A383C182</accession>
<sequence>MTLSHVGNRLSVLIDGRLHYFINRPTYHHDSRGNRKSRNTLYSFGVSGDYQITNING</sequence>
<organism evidence="1">
    <name type="scientific">marine metagenome</name>
    <dbReference type="NCBI Taxonomy" id="408172"/>
    <lineage>
        <taxon>unclassified sequences</taxon>
        <taxon>metagenomes</taxon>
        <taxon>ecological metagenomes</taxon>
    </lineage>
</organism>